<evidence type="ECO:0000256" key="1">
    <source>
        <dbReference type="ARBA" id="ARBA00022679"/>
    </source>
</evidence>
<dbReference type="GO" id="GO:0008410">
    <property type="term" value="F:CoA-transferase activity"/>
    <property type="evidence" value="ECO:0007669"/>
    <property type="project" value="TreeGrafter"/>
</dbReference>
<organism evidence="2 3">
    <name type="scientific">Candidatus Nanopelagicus limnae</name>
    <dbReference type="NCBI Taxonomy" id="1884634"/>
    <lineage>
        <taxon>Bacteria</taxon>
        <taxon>Bacillati</taxon>
        <taxon>Actinomycetota</taxon>
        <taxon>Actinomycetes</taxon>
        <taxon>Candidatus Nanopelagicales</taxon>
        <taxon>Candidatus Nanopelagicaceae</taxon>
        <taxon>Candidatus Nanopelagicus</taxon>
    </lineage>
</organism>
<name>A0A249JXP6_9ACTN</name>
<dbReference type="PANTHER" id="PTHR48207">
    <property type="entry name" value="SUCCINATE--HYDROXYMETHYLGLUTARATE COA-TRANSFERASE"/>
    <property type="match status" value="1"/>
</dbReference>
<dbReference type="Gene3D" id="3.40.50.10540">
    <property type="entry name" value="Crotonobetainyl-coa:carnitine coa-transferase, domain 1"/>
    <property type="match status" value="1"/>
</dbReference>
<keyword evidence="3" id="KW-1185">Reference proteome</keyword>
<dbReference type="InterPro" id="IPR023606">
    <property type="entry name" value="CoA-Trfase_III_dom_1_sf"/>
</dbReference>
<keyword evidence="1 2" id="KW-0808">Transferase</keyword>
<sequence>MKPPLTGIKIADFSRVLAGPYATMLLADLGAQVIKVERPLVGDDTRGWGPPFDKDGNSTYFLSVNRNKEGLELDLAEESDQQAALDLINSCDVVVENFGPGGMEKYNLGYSKLIGNNPKLIYCSISGFGTSEKAALLPGYDLLLQGMSGLMSITGSDESNPSKVGVALVDVITGLHAVVGILAALRARDEQGIGQKVELNLLSSTLSALVNQASAYISAGVIPKAMGNAHPSIAPYQVFDAKDKKFIVAVGSDPQFVKFAGVISSDLIGDKRFATNQLRVENRDELNSKLSVIFSTKTADHWISTLAKVNIPAGAINNIKEAFDLAQSVGLKSVVEVDGVKSVANPITFSKTPVEYRLAPPNLKG</sequence>
<dbReference type="Pfam" id="PF02515">
    <property type="entry name" value="CoA_transf_3"/>
    <property type="match status" value="1"/>
</dbReference>
<dbReference type="KEGG" id="abam:B1s21122_02875"/>
<evidence type="ECO:0000313" key="2">
    <source>
        <dbReference type="EMBL" id="ASY09291.1"/>
    </source>
</evidence>
<dbReference type="InterPro" id="IPR003673">
    <property type="entry name" value="CoA-Trfase_fam_III"/>
</dbReference>
<proteinExistence type="predicted"/>
<dbReference type="PANTHER" id="PTHR48207:SF3">
    <property type="entry name" value="SUCCINATE--HYDROXYMETHYLGLUTARATE COA-TRANSFERASE"/>
    <property type="match status" value="1"/>
</dbReference>
<evidence type="ECO:0000313" key="3">
    <source>
        <dbReference type="Proteomes" id="UP000217153"/>
    </source>
</evidence>
<dbReference type="OrthoDB" id="9797653at2"/>
<dbReference type="RefSeq" id="WP_095680597.1">
    <property type="nucleotide sequence ID" value="NZ_CP016768.2"/>
</dbReference>
<accession>A0A249JXP6</accession>
<reference evidence="3" key="1">
    <citation type="submission" date="2016-10" db="EMBL/GenBank/DDBJ databases">
        <title>High microdiversification within the ubiquitous acI lineage of Actinobacteria.</title>
        <authorList>
            <person name="Neuenschwander S.M."/>
            <person name="Salcher M."/>
            <person name="Ghai R."/>
            <person name="Pernthaler J."/>
        </authorList>
    </citation>
    <scope>NUCLEOTIDE SEQUENCE [LARGE SCALE GENOMIC DNA]</scope>
</reference>
<dbReference type="Gene3D" id="3.30.1540.10">
    <property type="entry name" value="formyl-coa transferase, domain 3"/>
    <property type="match status" value="1"/>
</dbReference>
<dbReference type="AlphaFoldDB" id="A0A249JXP6"/>
<dbReference type="SUPFAM" id="SSF89796">
    <property type="entry name" value="CoA-transferase family III (CaiB/BaiF)"/>
    <property type="match status" value="1"/>
</dbReference>
<gene>
    <name evidence="2" type="ORF">B1s21122_02875</name>
</gene>
<dbReference type="Proteomes" id="UP000217153">
    <property type="component" value="Chromosome"/>
</dbReference>
<dbReference type="InterPro" id="IPR044855">
    <property type="entry name" value="CoA-Trfase_III_dom3_sf"/>
</dbReference>
<dbReference type="EMBL" id="CP016768">
    <property type="protein sequence ID" value="ASY09291.1"/>
    <property type="molecule type" value="Genomic_DNA"/>
</dbReference>
<dbReference type="InterPro" id="IPR050483">
    <property type="entry name" value="CoA-transferase_III_domain"/>
</dbReference>
<protein>
    <submittedName>
        <fullName evidence="2">Formyl-CoA transferase</fullName>
    </submittedName>
</protein>